<feature type="compositionally biased region" description="Basic residues" evidence="1">
    <location>
        <begin position="288"/>
        <end position="299"/>
    </location>
</feature>
<feature type="compositionally biased region" description="Basic and acidic residues" evidence="1">
    <location>
        <begin position="106"/>
        <end position="172"/>
    </location>
</feature>
<organism evidence="2 3">
    <name type="scientific">Euplotes crassus</name>
    <dbReference type="NCBI Taxonomy" id="5936"/>
    <lineage>
        <taxon>Eukaryota</taxon>
        <taxon>Sar</taxon>
        <taxon>Alveolata</taxon>
        <taxon>Ciliophora</taxon>
        <taxon>Intramacronucleata</taxon>
        <taxon>Spirotrichea</taxon>
        <taxon>Hypotrichia</taxon>
        <taxon>Euplotida</taxon>
        <taxon>Euplotidae</taxon>
        <taxon>Moneuplotes</taxon>
    </lineage>
</organism>
<dbReference type="EMBL" id="CAMPGE010017148">
    <property type="protein sequence ID" value="CAI2375655.1"/>
    <property type="molecule type" value="Genomic_DNA"/>
</dbReference>
<sequence>MDPEHEDQNHEEMGYDHEDELHDYEQEDEPQGENNGEYQINFEEVSENDDVELLYEKLRASKKARQRADEDAKLLENRIKLLKQEESRARKKINETKKRAKEIVTTKKRNVDKQMQKKELLRRRQQEENKRSVQNENMRHEIKDRIKRTKETIEEKRKREAERLRQEKKEQEELVEMQKQQDQLKNTSIKQMIRNREKEAEERRRRDYAEKQAKARSNLDEKVLRENQRRMEHEKMVAKMEQEELELIQRLQNTQCIQKSAYENLEQALAGEDINMEHFESLENATSKKPKGKKKRAVA</sequence>
<dbReference type="PANTHER" id="PTHR37473">
    <property type="entry name" value="EF-HAND DOMAIN-CONTAINING PROTEIN"/>
    <property type="match status" value="1"/>
</dbReference>
<dbReference type="PANTHER" id="PTHR37473:SF1">
    <property type="entry name" value="EF-HAND DOMAIN-CONTAINING PROTEIN"/>
    <property type="match status" value="1"/>
</dbReference>
<dbReference type="Proteomes" id="UP001295684">
    <property type="component" value="Unassembled WGS sequence"/>
</dbReference>
<keyword evidence="3" id="KW-1185">Reference proteome</keyword>
<reference evidence="2" key="1">
    <citation type="submission" date="2023-07" db="EMBL/GenBank/DDBJ databases">
        <authorList>
            <consortium name="AG Swart"/>
            <person name="Singh M."/>
            <person name="Singh A."/>
            <person name="Seah K."/>
            <person name="Emmerich C."/>
        </authorList>
    </citation>
    <scope>NUCLEOTIDE SEQUENCE</scope>
    <source>
        <strain evidence="2">DP1</strain>
    </source>
</reference>
<dbReference type="AlphaFoldDB" id="A0AAD1XNA3"/>
<evidence type="ECO:0000313" key="2">
    <source>
        <dbReference type="EMBL" id="CAI2375655.1"/>
    </source>
</evidence>
<gene>
    <name evidence="2" type="ORF">ECRASSUSDP1_LOCUS17018</name>
</gene>
<feature type="compositionally biased region" description="Basic and acidic residues" evidence="1">
    <location>
        <begin position="194"/>
        <end position="230"/>
    </location>
</feature>
<protein>
    <submittedName>
        <fullName evidence="2">Uncharacterized protein</fullName>
    </submittedName>
</protein>
<comment type="caution">
    <text evidence="2">The sequence shown here is derived from an EMBL/GenBank/DDBJ whole genome shotgun (WGS) entry which is preliminary data.</text>
</comment>
<feature type="compositionally biased region" description="Basic and acidic residues" evidence="1">
    <location>
        <begin position="1"/>
        <end position="24"/>
    </location>
</feature>
<feature type="region of interest" description="Disordered" evidence="1">
    <location>
        <begin position="280"/>
        <end position="299"/>
    </location>
</feature>
<name>A0AAD1XNA3_EUPCR</name>
<evidence type="ECO:0000256" key="1">
    <source>
        <dbReference type="SAM" id="MobiDB-lite"/>
    </source>
</evidence>
<accession>A0AAD1XNA3</accession>
<feature type="region of interest" description="Disordered" evidence="1">
    <location>
        <begin position="106"/>
        <end position="230"/>
    </location>
</feature>
<proteinExistence type="predicted"/>
<feature type="compositionally biased region" description="Polar residues" evidence="1">
    <location>
        <begin position="178"/>
        <end position="190"/>
    </location>
</feature>
<feature type="region of interest" description="Disordered" evidence="1">
    <location>
        <begin position="1"/>
        <end position="37"/>
    </location>
</feature>
<evidence type="ECO:0000313" key="3">
    <source>
        <dbReference type="Proteomes" id="UP001295684"/>
    </source>
</evidence>